<proteinExistence type="predicted"/>
<dbReference type="STRING" id="402600.SAMN05216188_11766"/>
<dbReference type="AlphaFoldDB" id="A0A1H9SZD6"/>
<dbReference type="InterPro" id="IPR016039">
    <property type="entry name" value="Thiolase-like"/>
</dbReference>
<evidence type="ECO:0000259" key="1">
    <source>
        <dbReference type="Pfam" id="PF00109"/>
    </source>
</evidence>
<dbReference type="EMBL" id="FOFR01000017">
    <property type="protein sequence ID" value="SER90238.1"/>
    <property type="molecule type" value="Genomic_DNA"/>
</dbReference>
<dbReference type="InterPro" id="IPR014030">
    <property type="entry name" value="Ketoacyl_synth_N"/>
</dbReference>
<dbReference type="OrthoDB" id="4225324at2"/>
<accession>A0A1H9SZD6</accession>
<feature type="domain" description="Beta-ketoacyl synthase-like N-terminal" evidence="1">
    <location>
        <begin position="27"/>
        <end position="128"/>
    </location>
</feature>
<gene>
    <name evidence="2" type="ORF">SAMN05216188_11766</name>
</gene>
<keyword evidence="3" id="KW-1185">Reference proteome</keyword>
<evidence type="ECO:0000313" key="2">
    <source>
        <dbReference type="EMBL" id="SER90238.1"/>
    </source>
</evidence>
<dbReference type="SUPFAM" id="SSF53901">
    <property type="entry name" value="Thiolase-like"/>
    <property type="match status" value="1"/>
</dbReference>
<dbReference type="GO" id="GO:0016746">
    <property type="term" value="F:acyltransferase activity"/>
    <property type="evidence" value="ECO:0007669"/>
    <property type="project" value="InterPro"/>
</dbReference>
<evidence type="ECO:0000313" key="3">
    <source>
        <dbReference type="Proteomes" id="UP000199352"/>
    </source>
</evidence>
<dbReference type="Pfam" id="PF00109">
    <property type="entry name" value="ketoacyl-synt"/>
    <property type="match status" value="1"/>
</dbReference>
<reference evidence="3" key="1">
    <citation type="submission" date="2016-10" db="EMBL/GenBank/DDBJ databases">
        <authorList>
            <person name="Varghese N."/>
            <person name="Submissions S."/>
        </authorList>
    </citation>
    <scope>NUCLEOTIDE SEQUENCE [LARGE SCALE GENOMIC DNA]</scope>
    <source>
        <strain evidence="3">CGMCC 4.3525</strain>
    </source>
</reference>
<dbReference type="RefSeq" id="WP_089956931.1">
    <property type="nucleotide sequence ID" value="NZ_FOFR01000017.1"/>
</dbReference>
<organism evidence="2 3">
    <name type="scientific">Lentzea xinjiangensis</name>
    <dbReference type="NCBI Taxonomy" id="402600"/>
    <lineage>
        <taxon>Bacteria</taxon>
        <taxon>Bacillati</taxon>
        <taxon>Actinomycetota</taxon>
        <taxon>Actinomycetes</taxon>
        <taxon>Pseudonocardiales</taxon>
        <taxon>Pseudonocardiaceae</taxon>
        <taxon>Lentzea</taxon>
    </lineage>
</organism>
<sequence>MDPVLGLGSLIVVDPAVFDHNAPSFYADSVAWLVAEAVDRALGQAGDQVGEVSDEVGVVVISEVATTGTMHAIGLGAARGRVSPLRFAGANPGVLAGLTCIRRRFRGPSLVLSTSPAAALGAGVAVVRGWLDSAAARYVVLAAHFVTEAGEHVVNCAIVGEGKPVDLCSVLLASPPERLEERVVCPPSSR</sequence>
<name>A0A1H9SZD6_9PSEU</name>
<dbReference type="Proteomes" id="UP000199352">
    <property type="component" value="Unassembled WGS sequence"/>
</dbReference>
<protein>
    <submittedName>
        <fullName evidence="2">Beta-ketoacyl synthase, N-terminal domain</fullName>
    </submittedName>
</protein>
<dbReference type="Gene3D" id="3.40.47.10">
    <property type="match status" value="1"/>
</dbReference>